<dbReference type="PANTHER" id="PTHR21162">
    <property type="entry name" value="P53 AND DNA DAMAGE-REGULATED PROTEIN"/>
    <property type="match status" value="1"/>
</dbReference>
<evidence type="ECO:0008006" key="6">
    <source>
        <dbReference type="Google" id="ProtNLM"/>
    </source>
</evidence>
<gene>
    <name evidence="4" type="ORF">INT44_006926</name>
</gene>
<dbReference type="PANTHER" id="PTHR21162:SF0">
    <property type="entry name" value="P53 AND DNA DAMAGE-REGULATED PROTEIN 1"/>
    <property type="match status" value="1"/>
</dbReference>
<dbReference type="OrthoDB" id="20282at2759"/>
<protein>
    <recommendedName>
        <fullName evidence="6">P53 and DNA damage-regulated protein 1</fullName>
    </recommendedName>
</protein>
<dbReference type="CDD" id="cd22860">
    <property type="entry name" value="PDRG1"/>
    <property type="match status" value="1"/>
</dbReference>
<evidence type="ECO:0000256" key="1">
    <source>
        <dbReference type="ARBA" id="ARBA00004496"/>
    </source>
</evidence>
<dbReference type="InterPro" id="IPR030482">
    <property type="entry name" value="PDRG1"/>
</dbReference>
<feature type="non-terminal residue" evidence="4">
    <location>
        <position position="1"/>
    </location>
</feature>
<comment type="subcellular location">
    <subcellularLocation>
        <location evidence="1">Cytoplasm</location>
    </subcellularLocation>
</comment>
<evidence type="ECO:0000256" key="3">
    <source>
        <dbReference type="ARBA" id="ARBA00023186"/>
    </source>
</evidence>
<dbReference type="Proteomes" id="UP000612746">
    <property type="component" value="Unassembled WGS sequence"/>
</dbReference>
<dbReference type="EMBL" id="JAEPRA010000016">
    <property type="protein sequence ID" value="KAG2174662.1"/>
    <property type="molecule type" value="Genomic_DNA"/>
</dbReference>
<evidence type="ECO:0000313" key="5">
    <source>
        <dbReference type="Proteomes" id="UP000612746"/>
    </source>
</evidence>
<name>A0A8H7PIK1_9FUNG</name>
<proteinExistence type="predicted"/>
<sequence>MSAPNELVQALAQRETLAEDILTDKELIVDSDRKRNSNREALTNMRKKLANEQKLWVNMGDMFIKLPKKDIQVMIEDGKKSIKQQSHQKKLDEEIEKRRDTMKKKAMKLDQLEQLQPNGKPLAGYDLQGMKASDLYHLRNRKVEERD</sequence>
<accession>A0A8H7PIK1</accession>
<reference evidence="4" key="1">
    <citation type="submission" date="2020-12" db="EMBL/GenBank/DDBJ databases">
        <title>Metabolic potential, ecology and presence of endohyphal bacteria is reflected in genomic diversity of Mucoromycotina.</title>
        <authorList>
            <person name="Muszewska A."/>
            <person name="Okrasinska A."/>
            <person name="Steczkiewicz K."/>
            <person name="Drgas O."/>
            <person name="Orlowska M."/>
            <person name="Perlinska-Lenart U."/>
            <person name="Aleksandrzak-Piekarczyk T."/>
            <person name="Szatraj K."/>
            <person name="Zielenkiewicz U."/>
            <person name="Pilsyk S."/>
            <person name="Malc E."/>
            <person name="Mieczkowski P."/>
            <person name="Kruszewska J.S."/>
            <person name="Biernat P."/>
            <person name="Pawlowska J."/>
        </authorList>
    </citation>
    <scope>NUCLEOTIDE SEQUENCE</scope>
    <source>
        <strain evidence="4">WA0000051536</strain>
    </source>
</reference>
<evidence type="ECO:0000313" key="4">
    <source>
        <dbReference type="EMBL" id="KAG2174662.1"/>
    </source>
</evidence>
<organism evidence="4 5">
    <name type="scientific">Umbelopsis vinacea</name>
    <dbReference type="NCBI Taxonomy" id="44442"/>
    <lineage>
        <taxon>Eukaryota</taxon>
        <taxon>Fungi</taxon>
        <taxon>Fungi incertae sedis</taxon>
        <taxon>Mucoromycota</taxon>
        <taxon>Mucoromycotina</taxon>
        <taxon>Umbelopsidomycetes</taxon>
        <taxon>Umbelopsidales</taxon>
        <taxon>Umbelopsidaceae</taxon>
        <taxon>Umbelopsis</taxon>
    </lineage>
</organism>
<keyword evidence="5" id="KW-1185">Reference proteome</keyword>
<keyword evidence="3" id="KW-0143">Chaperone</keyword>
<keyword evidence="2" id="KW-0963">Cytoplasm</keyword>
<evidence type="ECO:0000256" key="2">
    <source>
        <dbReference type="ARBA" id="ARBA00022490"/>
    </source>
</evidence>
<dbReference type="GO" id="GO:0005737">
    <property type="term" value="C:cytoplasm"/>
    <property type="evidence" value="ECO:0007669"/>
    <property type="project" value="UniProtKB-SubCell"/>
</dbReference>
<comment type="caution">
    <text evidence="4">The sequence shown here is derived from an EMBL/GenBank/DDBJ whole genome shotgun (WGS) entry which is preliminary data.</text>
</comment>
<dbReference type="AlphaFoldDB" id="A0A8H7PIK1"/>